<evidence type="ECO:0000313" key="1">
    <source>
        <dbReference type="EMBL" id="KAK3686581.1"/>
    </source>
</evidence>
<protein>
    <submittedName>
        <fullName evidence="1">Uncharacterized protein</fullName>
    </submittedName>
</protein>
<gene>
    <name evidence="1" type="ORF">LTR37_019686</name>
</gene>
<comment type="caution">
    <text evidence="1">The sequence shown here is derived from an EMBL/GenBank/DDBJ whole genome shotgun (WGS) entry which is preliminary data.</text>
</comment>
<organism evidence="1 2">
    <name type="scientific">Vermiconidia calcicola</name>
    <dbReference type="NCBI Taxonomy" id="1690605"/>
    <lineage>
        <taxon>Eukaryota</taxon>
        <taxon>Fungi</taxon>
        <taxon>Dikarya</taxon>
        <taxon>Ascomycota</taxon>
        <taxon>Pezizomycotina</taxon>
        <taxon>Dothideomycetes</taxon>
        <taxon>Dothideomycetidae</taxon>
        <taxon>Mycosphaerellales</taxon>
        <taxon>Extremaceae</taxon>
        <taxon>Vermiconidia</taxon>
    </lineage>
</organism>
<accession>A0ACC3MDL3</accession>
<keyword evidence="2" id="KW-1185">Reference proteome</keyword>
<dbReference type="EMBL" id="JAUTXU010000312">
    <property type="protein sequence ID" value="KAK3686581.1"/>
    <property type="molecule type" value="Genomic_DNA"/>
</dbReference>
<proteinExistence type="predicted"/>
<reference evidence="1" key="1">
    <citation type="submission" date="2023-07" db="EMBL/GenBank/DDBJ databases">
        <title>Black Yeasts Isolated from many extreme environments.</title>
        <authorList>
            <person name="Coleine C."/>
            <person name="Stajich J.E."/>
            <person name="Selbmann L."/>
        </authorList>
    </citation>
    <scope>NUCLEOTIDE SEQUENCE</scope>
    <source>
        <strain evidence="1">CCFEE 5714</strain>
    </source>
</reference>
<name>A0ACC3MDL3_9PEZI</name>
<evidence type="ECO:0000313" key="2">
    <source>
        <dbReference type="Proteomes" id="UP001281147"/>
    </source>
</evidence>
<dbReference type="Proteomes" id="UP001281147">
    <property type="component" value="Unassembled WGS sequence"/>
</dbReference>
<sequence length="266" mass="30305">MTTGEANIAPTGEPEDFLDETVEFPDGSRFKRLHAITDLRKDPGEARILYFCERTDTNDSDPRDDKEYVMKIKAQWPGPQNIVHEGPSPQTAAELQVLQIFRDRKIEGVPQLVTWKKTTQPKNGVHPGGYLVYTVMTRVPGQSLWDLGYWSTPDTLRSQIQQSFLVKLREIRALGIAPFDCALRNVMWDKEHSKVGIVDFEHYREIIEDIRDETVELQRWGLVSRPIPGTWWQEWGLKAKEAVETGIVSSYPVGKHSVEGGSSSQQ</sequence>